<name>A0A9P4K0W5_9PLEO</name>
<keyword evidence="2" id="KW-1185">Reference proteome</keyword>
<proteinExistence type="predicted"/>
<reference evidence="2" key="1">
    <citation type="journal article" date="2020" name="Stud. Mycol.">
        <title>101 Dothideomycetes genomes: A test case for predicting lifestyles and emergence of pathogens.</title>
        <authorList>
            <person name="Haridas S."/>
            <person name="Albert R."/>
            <person name="Binder M."/>
            <person name="Bloem J."/>
            <person name="LaButti K."/>
            <person name="Salamov A."/>
            <person name="Andreopoulos B."/>
            <person name="Baker S."/>
            <person name="Barry K."/>
            <person name="Bills G."/>
            <person name="Bluhm B."/>
            <person name="Cannon C."/>
            <person name="Castanera R."/>
            <person name="Culley D."/>
            <person name="Daum C."/>
            <person name="Ezra D."/>
            <person name="Gonzalez J."/>
            <person name="Henrissat B."/>
            <person name="Kuo A."/>
            <person name="Liang C."/>
            <person name="Lipzen A."/>
            <person name="Lutzoni F."/>
            <person name="Magnuson J."/>
            <person name="Mondo S."/>
            <person name="Nolan M."/>
            <person name="Ohm R."/>
            <person name="Pangilinan J."/>
            <person name="Park H.-J."/>
            <person name="Ramirez L."/>
            <person name="Alfaro M."/>
            <person name="Sun H."/>
            <person name="Tritt A."/>
            <person name="Yoshinaga Y."/>
            <person name="Zwiers L.-H."/>
            <person name="Turgeon B."/>
            <person name="Goodwin S."/>
            <person name="Spatafora J."/>
            <person name="Crous P."/>
            <person name="Grigoriev I."/>
        </authorList>
    </citation>
    <scope>NUCLEOTIDE SEQUENCE [LARGE SCALE GENOMIC DNA]</scope>
    <source>
        <strain evidence="2">CBS 304.66</strain>
    </source>
</reference>
<accession>A0A9P4K0W5</accession>
<dbReference type="Proteomes" id="UP000800093">
    <property type="component" value="Unassembled WGS sequence"/>
</dbReference>
<dbReference type="AlphaFoldDB" id="A0A9P4K0W5"/>
<protein>
    <submittedName>
        <fullName evidence="1">Uncharacterized protein</fullName>
    </submittedName>
</protein>
<sequence length="112" mass="12423">MIPILLPLVFFPPFCVLFIQVITMRHAPLGENGAMSLESFFRKGVVFADNVLWITRKLIFYLPQSLSDIPDSESLPVAEINDVDVQAAKMILGHGTCQCGSDLPHKYRSSSA</sequence>
<dbReference type="EMBL" id="ML986690">
    <property type="protein sequence ID" value="KAF2260071.1"/>
    <property type="molecule type" value="Genomic_DNA"/>
</dbReference>
<gene>
    <name evidence="1" type="ORF">CC78DRAFT_585289</name>
</gene>
<comment type="caution">
    <text evidence="1">The sequence shown here is derived from an EMBL/GenBank/DDBJ whole genome shotgun (WGS) entry which is preliminary data.</text>
</comment>
<evidence type="ECO:0000313" key="2">
    <source>
        <dbReference type="Proteomes" id="UP000800093"/>
    </source>
</evidence>
<organism evidence="1 2">
    <name type="scientific">Lojkania enalia</name>
    <dbReference type="NCBI Taxonomy" id="147567"/>
    <lineage>
        <taxon>Eukaryota</taxon>
        <taxon>Fungi</taxon>
        <taxon>Dikarya</taxon>
        <taxon>Ascomycota</taxon>
        <taxon>Pezizomycotina</taxon>
        <taxon>Dothideomycetes</taxon>
        <taxon>Pleosporomycetidae</taxon>
        <taxon>Pleosporales</taxon>
        <taxon>Pleosporales incertae sedis</taxon>
        <taxon>Lojkania</taxon>
    </lineage>
</organism>
<evidence type="ECO:0000313" key="1">
    <source>
        <dbReference type="EMBL" id="KAF2260071.1"/>
    </source>
</evidence>